<feature type="transmembrane region" description="Helical" evidence="1">
    <location>
        <begin position="514"/>
        <end position="537"/>
    </location>
</feature>
<feature type="transmembrane region" description="Helical" evidence="1">
    <location>
        <begin position="419"/>
        <end position="436"/>
    </location>
</feature>
<feature type="transmembrane region" description="Helical" evidence="1">
    <location>
        <begin position="456"/>
        <end position="476"/>
    </location>
</feature>
<feature type="transmembrane region" description="Helical" evidence="1">
    <location>
        <begin position="353"/>
        <end position="378"/>
    </location>
</feature>
<dbReference type="Pfam" id="PF18949">
    <property type="entry name" value="DUF5693"/>
    <property type="match status" value="1"/>
</dbReference>
<dbReference type="EMBL" id="BJXB01000005">
    <property type="protein sequence ID" value="GEM45738.1"/>
    <property type="molecule type" value="Genomic_DNA"/>
</dbReference>
<evidence type="ECO:0000313" key="3">
    <source>
        <dbReference type="Proteomes" id="UP000321306"/>
    </source>
</evidence>
<evidence type="ECO:0000256" key="1">
    <source>
        <dbReference type="SAM" id="Phobius"/>
    </source>
</evidence>
<dbReference type="AlphaFoldDB" id="A0A511MZR6"/>
<reference evidence="2 3" key="1">
    <citation type="submission" date="2019-07" db="EMBL/GenBank/DDBJ databases">
        <title>Whole genome shotgun sequence of Deinococcus cellulosilyticus NBRC 106333.</title>
        <authorList>
            <person name="Hosoyama A."/>
            <person name="Uohara A."/>
            <person name="Ohji S."/>
            <person name="Ichikawa N."/>
        </authorList>
    </citation>
    <scope>NUCLEOTIDE SEQUENCE [LARGE SCALE GENOMIC DNA]</scope>
    <source>
        <strain evidence="2 3">NBRC 106333</strain>
    </source>
</reference>
<keyword evidence="1" id="KW-0812">Transmembrane</keyword>
<protein>
    <submittedName>
        <fullName evidence="2">Uncharacterized protein</fullName>
    </submittedName>
</protein>
<keyword evidence="1" id="KW-1133">Transmembrane helix</keyword>
<accession>A0A511MZR6</accession>
<proteinExistence type="predicted"/>
<keyword evidence="1" id="KW-0472">Membrane</keyword>
<sequence length="593" mass="65844">MKSLRTLLYALLCLSLIPALILGWNRIQFERAQQVTVLTMDMPTLHDQALALGKTDDELLSEYRKRGVNGLAIYEDMVKDRIDRGELMMVGGYALMALHPEAKLRPNWAYYRSLKPGSAEDLVTRYTLKSEKAEVAGQTWYGFPVDLASYPAGPNLEEINRRKSEGWVVSYRPWNHPAVIRPEQYLPDVPILIFNGLNLYNYDHPENQEPYLEAIRKSGAAVGLIEFTEQKGLSDMARVLPAVRVFSLSRDYQATLDPEEFGSKVVLGARERYMQVLYVRPFNTIEDTNLMIDKVMKGLELASIRLGQPTPEDYHPSTLLRALSCVGPLVALLLVVMSYPLQWLGRLAGLGTLGLAVVVAGPNLMAFSLLAAMVFPALGFLLYRKTPWDWLRATLISFMGVFFLTAIGTTRGGMLGLDPFEGVSLTLLMPVALYLGSLFPDQDIRKTLSDLYNTKIQAGDLVVAGIGLVVIALVVLRRGNATGASVSEAEAALREFLQNGMVRPRFKDIMGHPAAILGLSGHFPPYITIAFMTVGVIGQASLVNTFEHFHTPLLISLLRAVNGVAFGAVVGFVLLPIVRWLVNWFKQYRVVRA</sequence>
<dbReference type="Proteomes" id="UP000321306">
    <property type="component" value="Unassembled WGS sequence"/>
</dbReference>
<gene>
    <name evidence="2" type="ORF">DC3_13730</name>
</gene>
<feature type="transmembrane region" description="Helical" evidence="1">
    <location>
        <begin position="557"/>
        <end position="582"/>
    </location>
</feature>
<organism evidence="2 3">
    <name type="scientific">Deinococcus cellulosilyticus (strain DSM 18568 / NBRC 106333 / KACC 11606 / 5516J-15)</name>
    <dbReference type="NCBI Taxonomy" id="1223518"/>
    <lineage>
        <taxon>Bacteria</taxon>
        <taxon>Thermotogati</taxon>
        <taxon>Deinococcota</taxon>
        <taxon>Deinococci</taxon>
        <taxon>Deinococcales</taxon>
        <taxon>Deinococcaceae</taxon>
        <taxon>Deinococcus</taxon>
    </lineage>
</organism>
<dbReference type="InterPro" id="IPR043748">
    <property type="entry name" value="DUF5693"/>
</dbReference>
<dbReference type="OrthoDB" id="3805529at2"/>
<feature type="transmembrane region" description="Helical" evidence="1">
    <location>
        <begin position="390"/>
        <end position="407"/>
    </location>
</feature>
<evidence type="ECO:0000313" key="2">
    <source>
        <dbReference type="EMBL" id="GEM45738.1"/>
    </source>
</evidence>
<name>A0A511MZR6_DEIC1</name>
<keyword evidence="3" id="KW-1185">Reference proteome</keyword>
<dbReference type="RefSeq" id="WP_146883311.1">
    <property type="nucleotide sequence ID" value="NZ_BJXB01000005.1"/>
</dbReference>
<feature type="transmembrane region" description="Helical" evidence="1">
    <location>
        <begin position="319"/>
        <end position="341"/>
    </location>
</feature>
<comment type="caution">
    <text evidence="2">The sequence shown here is derived from an EMBL/GenBank/DDBJ whole genome shotgun (WGS) entry which is preliminary data.</text>
</comment>